<dbReference type="Proteomes" id="UP001200145">
    <property type="component" value="Unassembled WGS sequence"/>
</dbReference>
<keyword evidence="1" id="KW-0732">Signal</keyword>
<accession>A0ABS9BIE0</accession>
<dbReference type="GO" id="GO:0016787">
    <property type="term" value="F:hydrolase activity"/>
    <property type="evidence" value="ECO:0007669"/>
    <property type="project" value="UniProtKB-KW"/>
</dbReference>
<feature type="chain" id="PRO_5047489062" evidence="1">
    <location>
        <begin position="20"/>
        <end position="830"/>
    </location>
</feature>
<dbReference type="InterPro" id="IPR049053">
    <property type="entry name" value="AFCA-like_C"/>
</dbReference>
<evidence type="ECO:0000313" key="6">
    <source>
        <dbReference type="Proteomes" id="UP001200145"/>
    </source>
</evidence>
<feature type="domain" description="Glycosyl hydrolase family 95 catalytic" evidence="4">
    <location>
        <begin position="306"/>
        <end position="729"/>
    </location>
</feature>
<dbReference type="SUPFAM" id="SSF48208">
    <property type="entry name" value="Six-hairpin glycosidases"/>
    <property type="match status" value="1"/>
</dbReference>
<sequence length="830" mass="91946">MFKFFPVLAFAILVASPFAGFTQTVATTSTAHNIRFDQPAKNFTESAPLGNGRMGLMQFGNPNRERLVLNEISMWSGGPQDADRENAHQYLKTIQEHLKAGRNKEAQALLMKEFIAKGPGSGSGSGANQKYGAYQILGDLLLTWKDTTKPVTAYSRELDLTTAVARTRYTRDSATITEVCWADFTNDILWVRIHSSKPGAINLSLDLTRKENAISRVSGSMLLMEGQLPSGKDKGLRFAAVVQPEIIGGSIRQTTMGNRPVLSVENADELIIKISAATDYDYAKFGITGTDPLPAALSYLKTNLNYNSALEKNRAVYSGYYQRNQWSMPENPEVLHLSTQQRLERYAAASHEPKQGVRLQRVDPTLPVLYYNFGRYLLISSSRPGSLPANLQGLWAEEYQTPWNGDYHLNINIQMNYWLAETTNLADLADPLFRFTKALVPNGQKTAKAYYNANGWTAHVISNPWLYTSPGEGASWGSTLTGGAWLCEHIWEHFRFTRDTSFLREYYPVLKGAAQFLQSILIESPRHGYLVTAPSNSPEHAYIMPNGFTGYTVMGPTMDMQITRELFNACVQSAAILKTDEGFRKELEALIPRLAPNKVGAAGDLNEWLDDWKDGEPKHRHISHLYGLHPFDEITPWATPELAAASGKTLEQRGDDGTGWSKAWKIAFWARLGDGDHANQLVRGLLSPATSLGTNMTSGGGVYANLFCAHPPFQIDGNFGGTAGMAEMLLQSHGKETAIRFLPALPTHPDWETGTVKGLSARNGFEVDISWEKGRLLSAEVLSKIGGTCKIWLPKGKRITSESGTTLASSQNQDRIVEFKTVKGRRYLVR</sequence>
<feature type="domain" description="Glycosyl hydrolase family 95 N-terminal" evidence="2">
    <location>
        <begin position="34"/>
        <end position="281"/>
    </location>
</feature>
<dbReference type="InterPro" id="IPR027414">
    <property type="entry name" value="GH95_N_dom"/>
</dbReference>
<dbReference type="PANTHER" id="PTHR31084">
    <property type="entry name" value="ALPHA-L-FUCOSIDASE 2"/>
    <property type="match status" value="1"/>
</dbReference>
<dbReference type="PIRSF" id="PIRSF007663">
    <property type="entry name" value="UCP007663"/>
    <property type="match status" value="1"/>
</dbReference>
<dbReference type="PANTHER" id="PTHR31084:SF0">
    <property type="entry name" value="ALPHA-L-FUCOSIDASE 2"/>
    <property type="match status" value="1"/>
</dbReference>
<organism evidence="5 6">
    <name type="scientific">Flavihumibacter fluminis</name>
    <dbReference type="NCBI Taxonomy" id="2909236"/>
    <lineage>
        <taxon>Bacteria</taxon>
        <taxon>Pseudomonadati</taxon>
        <taxon>Bacteroidota</taxon>
        <taxon>Chitinophagia</taxon>
        <taxon>Chitinophagales</taxon>
        <taxon>Chitinophagaceae</taxon>
        <taxon>Flavihumibacter</taxon>
    </lineage>
</organism>
<name>A0ABS9BIE0_9BACT</name>
<protein>
    <submittedName>
        <fullName evidence="5">Glycoside hydrolase N-terminal domain-containing protein</fullName>
    </submittedName>
</protein>
<evidence type="ECO:0000259" key="4">
    <source>
        <dbReference type="Pfam" id="PF22124"/>
    </source>
</evidence>
<reference evidence="5 6" key="1">
    <citation type="submission" date="2022-01" db="EMBL/GenBank/DDBJ databases">
        <title>Flavihumibacter sp. nov., isolated from sediment of a river.</title>
        <authorList>
            <person name="Liu H."/>
        </authorList>
    </citation>
    <scope>NUCLEOTIDE SEQUENCE [LARGE SCALE GENOMIC DNA]</scope>
    <source>
        <strain evidence="5 6">RY-1</strain>
    </source>
</reference>
<evidence type="ECO:0000259" key="2">
    <source>
        <dbReference type="Pfam" id="PF14498"/>
    </source>
</evidence>
<keyword evidence="5" id="KW-0378">Hydrolase</keyword>
<dbReference type="EMBL" id="JAKEVY010000003">
    <property type="protein sequence ID" value="MCF1715497.1"/>
    <property type="molecule type" value="Genomic_DNA"/>
</dbReference>
<dbReference type="InterPro" id="IPR016518">
    <property type="entry name" value="Alpha-L-fucosidase"/>
</dbReference>
<feature type="domain" description="Alpha fucosidase A-like C-terminal" evidence="3">
    <location>
        <begin position="731"/>
        <end position="829"/>
    </location>
</feature>
<gene>
    <name evidence="5" type="ORF">L0U88_12745</name>
</gene>
<evidence type="ECO:0000259" key="3">
    <source>
        <dbReference type="Pfam" id="PF21307"/>
    </source>
</evidence>
<feature type="signal peptide" evidence="1">
    <location>
        <begin position="1"/>
        <end position="19"/>
    </location>
</feature>
<dbReference type="Pfam" id="PF22124">
    <property type="entry name" value="Glyco_hydro_95_cat"/>
    <property type="match status" value="1"/>
</dbReference>
<proteinExistence type="predicted"/>
<dbReference type="RefSeq" id="WP_234866450.1">
    <property type="nucleotide sequence ID" value="NZ_JAKEVY010000003.1"/>
</dbReference>
<dbReference type="InterPro" id="IPR054363">
    <property type="entry name" value="GH95_cat"/>
</dbReference>
<comment type="caution">
    <text evidence="5">The sequence shown here is derived from an EMBL/GenBank/DDBJ whole genome shotgun (WGS) entry which is preliminary data.</text>
</comment>
<keyword evidence="6" id="KW-1185">Reference proteome</keyword>
<dbReference type="Pfam" id="PF14498">
    <property type="entry name" value="Glyco_hyd_65N_2"/>
    <property type="match status" value="1"/>
</dbReference>
<dbReference type="InterPro" id="IPR008928">
    <property type="entry name" value="6-hairpin_glycosidase_sf"/>
</dbReference>
<dbReference type="Pfam" id="PF21307">
    <property type="entry name" value="Glyco_hydro_95_C"/>
    <property type="match status" value="1"/>
</dbReference>
<evidence type="ECO:0000313" key="5">
    <source>
        <dbReference type="EMBL" id="MCF1715497.1"/>
    </source>
</evidence>
<evidence type="ECO:0000256" key="1">
    <source>
        <dbReference type="SAM" id="SignalP"/>
    </source>
</evidence>
<dbReference type="InterPro" id="IPR012341">
    <property type="entry name" value="6hp_glycosidase-like_sf"/>
</dbReference>
<dbReference type="Gene3D" id="1.50.10.10">
    <property type="match status" value="1"/>
</dbReference>